<feature type="transmembrane region" description="Helical" evidence="5">
    <location>
        <begin position="193"/>
        <end position="216"/>
    </location>
</feature>
<protein>
    <submittedName>
        <fullName evidence="8">HAMP domain-containing protein</fullName>
    </submittedName>
</protein>
<feature type="domain" description="Methyl-accepting transducer" evidence="6">
    <location>
        <begin position="271"/>
        <end position="500"/>
    </location>
</feature>
<dbReference type="Gene3D" id="1.10.287.950">
    <property type="entry name" value="Methyl-accepting chemotaxis protein"/>
    <property type="match status" value="1"/>
</dbReference>
<dbReference type="InterPro" id="IPR051310">
    <property type="entry name" value="MCP_chemotaxis"/>
</dbReference>
<evidence type="ECO:0000256" key="3">
    <source>
        <dbReference type="ARBA" id="ARBA00029447"/>
    </source>
</evidence>
<comment type="subcellular location">
    <subcellularLocation>
        <location evidence="1">Membrane</location>
    </subcellularLocation>
</comment>
<dbReference type="GO" id="GO:0007165">
    <property type="term" value="P:signal transduction"/>
    <property type="evidence" value="ECO:0007669"/>
    <property type="project" value="UniProtKB-KW"/>
</dbReference>
<dbReference type="FunFam" id="1.10.287.950:FF:000001">
    <property type="entry name" value="Methyl-accepting chemotaxis sensory transducer"/>
    <property type="match status" value="1"/>
</dbReference>
<sequence length="553" mass="58960">MMSILSKLSIAKRLLMGFAVLLLCALFAVGVALSRLSAVAEASRELLDEPLATERLVSDWNRIIYAGIRRNLAIVKNNDGSLAAFFAEEVAESTRQSTALQQQIEQHINTPEEKQLWQQLLAVRQNYMALRNQAIQLKKDGKAAEADQVLEQQFRPAATAYGDTLQALQDQQRRRIQEMAAGIEETYASSRRLMGVLTALMVVFVAVSSWLIAVSITRPLQQAVQMAQRVAGGDLSVVTRTTATDETGLLLTALEQMTGKLAELVSHVRTTSETIGVASGEIANGNADLSMRTEHQAGALEETASSMEELTATVRQNADHARRANELAVTASGIASRGGAVVHDVVQRMDGIRQSSRKIAEINGVIDAIAFQTNILALNAAVEAARAGEQGRGFAVVATEVRNLAHRSAAAAKEIKLLIADSVTQVEQGSELADRAGTTMQEVVDSVGKVAHIMHEISDASREQSEGIEQVNTAVLAMDDMTQQNAALVEEAAAAAGSLKDQAQALVAAVSVFKLAPEVTAAPAGRPARKADAVTHRASISAGNRPRLALAAA</sequence>
<keyword evidence="5" id="KW-1133">Transmembrane helix</keyword>
<dbReference type="PANTHER" id="PTHR43531">
    <property type="entry name" value="PROTEIN ICFG"/>
    <property type="match status" value="1"/>
</dbReference>
<keyword evidence="9" id="KW-1185">Reference proteome</keyword>
<feature type="domain" description="HAMP" evidence="7">
    <location>
        <begin position="214"/>
        <end position="266"/>
    </location>
</feature>
<gene>
    <name evidence="8" type="ORF">GTP46_00545</name>
</gene>
<comment type="caution">
    <text evidence="8">The sequence shown here is derived from an EMBL/GenBank/DDBJ whole genome shotgun (WGS) entry which is preliminary data.</text>
</comment>
<dbReference type="CDD" id="cd06225">
    <property type="entry name" value="HAMP"/>
    <property type="match status" value="1"/>
</dbReference>
<evidence type="ECO:0000313" key="9">
    <source>
        <dbReference type="Proteomes" id="UP000479335"/>
    </source>
</evidence>
<dbReference type="Pfam" id="PF00672">
    <property type="entry name" value="HAMP"/>
    <property type="match status" value="1"/>
</dbReference>
<dbReference type="GO" id="GO:0005886">
    <property type="term" value="C:plasma membrane"/>
    <property type="evidence" value="ECO:0007669"/>
    <property type="project" value="TreeGrafter"/>
</dbReference>
<organism evidence="8 9">
    <name type="scientific">Duganella flavida</name>
    <dbReference type="NCBI Taxonomy" id="2692175"/>
    <lineage>
        <taxon>Bacteria</taxon>
        <taxon>Pseudomonadati</taxon>
        <taxon>Pseudomonadota</taxon>
        <taxon>Betaproteobacteria</taxon>
        <taxon>Burkholderiales</taxon>
        <taxon>Oxalobacteraceae</taxon>
        <taxon>Telluria group</taxon>
        <taxon>Duganella</taxon>
    </lineage>
</organism>
<dbReference type="Pfam" id="PF12729">
    <property type="entry name" value="4HB_MCP_1"/>
    <property type="match status" value="1"/>
</dbReference>
<comment type="similarity">
    <text evidence="3">Belongs to the methyl-accepting chemotaxis (MCP) protein family.</text>
</comment>
<name>A0A6L8K0Z3_9BURK</name>
<proteinExistence type="inferred from homology"/>
<dbReference type="InterPro" id="IPR004089">
    <property type="entry name" value="MCPsignal_dom"/>
</dbReference>
<accession>A0A6L8K0Z3</accession>
<dbReference type="PANTHER" id="PTHR43531:SF14">
    <property type="entry name" value="METHYL-ACCEPTING CHEMOTAXIS PROTEIN I-RELATED"/>
    <property type="match status" value="1"/>
</dbReference>
<keyword evidence="4" id="KW-0807">Transducer</keyword>
<dbReference type="SMART" id="SM00283">
    <property type="entry name" value="MA"/>
    <property type="match status" value="1"/>
</dbReference>
<evidence type="ECO:0000256" key="4">
    <source>
        <dbReference type="PROSITE-ProRule" id="PRU00284"/>
    </source>
</evidence>
<dbReference type="EMBL" id="WWCN01000001">
    <property type="protein sequence ID" value="MYM21136.1"/>
    <property type="molecule type" value="Genomic_DNA"/>
</dbReference>
<dbReference type="GO" id="GO:0006935">
    <property type="term" value="P:chemotaxis"/>
    <property type="evidence" value="ECO:0007669"/>
    <property type="project" value="InterPro"/>
</dbReference>
<reference evidence="8 9" key="1">
    <citation type="submission" date="2019-12" db="EMBL/GenBank/DDBJ databases">
        <title>Novel species isolated from a subtropical stream in China.</title>
        <authorList>
            <person name="Lu H."/>
        </authorList>
    </citation>
    <scope>NUCLEOTIDE SEQUENCE [LARGE SCALE GENOMIC DNA]</scope>
    <source>
        <strain evidence="8 9">FT135W</strain>
    </source>
</reference>
<keyword evidence="2" id="KW-0488">Methylation</keyword>
<dbReference type="PROSITE" id="PS50111">
    <property type="entry name" value="CHEMOTAXIS_TRANSDUC_2"/>
    <property type="match status" value="1"/>
</dbReference>
<evidence type="ECO:0000313" key="8">
    <source>
        <dbReference type="EMBL" id="MYM21136.1"/>
    </source>
</evidence>
<evidence type="ECO:0000256" key="5">
    <source>
        <dbReference type="SAM" id="Phobius"/>
    </source>
</evidence>
<dbReference type="InterPro" id="IPR003660">
    <property type="entry name" value="HAMP_dom"/>
</dbReference>
<dbReference type="Pfam" id="PF00015">
    <property type="entry name" value="MCPsignal"/>
    <property type="match status" value="1"/>
</dbReference>
<dbReference type="InterPro" id="IPR004090">
    <property type="entry name" value="Chemotax_Me-accpt_rcpt"/>
</dbReference>
<keyword evidence="5" id="KW-0812">Transmembrane</keyword>
<dbReference type="CDD" id="cd11386">
    <property type="entry name" value="MCP_signal"/>
    <property type="match status" value="1"/>
</dbReference>
<evidence type="ECO:0000259" key="6">
    <source>
        <dbReference type="PROSITE" id="PS50111"/>
    </source>
</evidence>
<evidence type="ECO:0000256" key="1">
    <source>
        <dbReference type="ARBA" id="ARBA00004370"/>
    </source>
</evidence>
<dbReference type="Gene3D" id="6.10.340.10">
    <property type="match status" value="1"/>
</dbReference>
<dbReference type="SMART" id="SM00304">
    <property type="entry name" value="HAMP"/>
    <property type="match status" value="1"/>
</dbReference>
<evidence type="ECO:0000259" key="7">
    <source>
        <dbReference type="PROSITE" id="PS50885"/>
    </source>
</evidence>
<dbReference type="PROSITE" id="PS50885">
    <property type="entry name" value="HAMP"/>
    <property type="match status" value="1"/>
</dbReference>
<dbReference type="GO" id="GO:0004888">
    <property type="term" value="F:transmembrane signaling receptor activity"/>
    <property type="evidence" value="ECO:0007669"/>
    <property type="project" value="InterPro"/>
</dbReference>
<dbReference type="CDD" id="cd19411">
    <property type="entry name" value="MCP2201-like_sensor"/>
    <property type="match status" value="1"/>
</dbReference>
<dbReference type="PRINTS" id="PR00260">
    <property type="entry name" value="CHEMTRNSDUCR"/>
</dbReference>
<dbReference type="AlphaFoldDB" id="A0A6L8K0Z3"/>
<dbReference type="Proteomes" id="UP000479335">
    <property type="component" value="Unassembled WGS sequence"/>
</dbReference>
<dbReference type="SUPFAM" id="SSF58104">
    <property type="entry name" value="Methyl-accepting chemotaxis protein (MCP) signaling domain"/>
    <property type="match status" value="1"/>
</dbReference>
<evidence type="ECO:0000256" key="2">
    <source>
        <dbReference type="ARBA" id="ARBA00022481"/>
    </source>
</evidence>
<dbReference type="InterPro" id="IPR024478">
    <property type="entry name" value="HlyB_4HB_MCP"/>
</dbReference>
<dbReference type="InterPro" id="IPR047347">
    <property type="entry name" value="YvaQ-like_sensor"/>
</dbReference>
<dbReference type="RefSeq" id="WP_161004699.1">
    <property type="nucleotide sequence ID" value="NZ_WWCN01000001.1"/>
</dbReference>
<keyword evidence="5" id="KW-0472">Membrane</keyword>